<protein>
    <submittedName>
        <fullName evidence="6">C-terminal membrane anchored cell surface protein</fullName>
    </submittedName>
</protein>
<evidence type="ECO:0000256" key="1">
    <source>
        <dbReference type="SAM" id="MobiDB-lite"/>
    </source>
</evidence>
<name>A0A0R2HVH6_CARDV</name>
<feature type="chain" id="PRO_5006417929" evidence="3">
    <location>
        <begin position="25"/>
        <end position="369"/>
    </location>
</feature>
<dbReference type="Pfam" id="PF06030">
    <property type="entry name" value="WxLIP_PGBD"/>
    <property type="match status" value="1"/>
</dbReference>
<feature type="transmembrane region" description="Helical" evidence="2">
    <location>
        <begin position="315"/>
        <end position="338"/>
    </location>
</feature>
<dbReference type="eggNOG" id="COG4072">
    <property type="taxonomic scope" value="Bacteria"/>
</dbReference>
<comment type="caution">
    <text evidence="6">The sequence shown here is derived from an EMBL/GenBank/DDBJ whole genome shotgun (WGS) entry which is preliminary data.</text>
</comment>
<dbReference type="AlphaFoldDB" id="A0A0R2HVH6"/>
<dbReference type="GeneID" id="89589982"/>
<organism evidence="6 7">
    <name type="scientific">Carnobacterium divergens DSM 20623</name>
    <dbReference type="NCBI Taxonomy" id="1449336"/>
    <lineage>
        <taxon>Bacteria</taxon>
        <taxon>Bacillati</taxon>
        <taxon>Bacillota</taxon>
        <taxon>Bacilli</taxon>
        <taxon>Lactobacillales</taxon>
        <taxon>Carnobacteriaceae</taxon>
        <taxon>Carnobacterium</taxon>
    </lineage>
</organism>
<feature type="region of interest" description="Disordered" evidence="1">
    <location>
        <begin position="347"/>
        <end position="369"/>
    </location>
</feature>
<dbReference type="Pfam" id="PF11797">
    <property type="entry name" value="WxLIP_HBD"/>
    <property type="match status" value="1"/>
</dbReference>
<evidence type="ECO:0000256" key="3">
    <source>
        <dbReference type="SAM" id="SignalP"/>
    </source>
</evidence>
<dbReference type="InterPro" id="IPR010317">
    <property type="entry name" value="WxLIP_PGBD"/>
</dbReference>
<keyword evidence="7" id="KW-1185">Reference proteome</keyword>
<evidence type="ECO:0000313" key="6">
    <source>
        <dbReference type="EMBL" id="KRN56657.1"/>
    </source>
</evidence>
<sequence length="369" mass="41777">MKKRLLIFFACFLGSLFPILNVQADETSDPNKLANFTTEAALPENQFNKNVTYYDLMVEPGSKQDLTVIIKNTSNEKMTISPSINRAHTNLVGVVTYSTKSKEKAPNLKYNIEDIVTLDQTTIEIEPNESYSLPIHINTPNEKFDGVLAGGLYLFKEDKTKNKGNVKNYFAREIAILLRSDPSSTELSGNLKVIKASAGQENYRNVTQVLFENNQPAFLSNFSIDARVSKKGTSETLYEVSTNGLSMAPNSSFNFQVPLNGASYEAGTYTVKGTYSHNDQKEKFEKEFTVSKEEEKKYNEKDVTIDRSSIFDSKLVIALFVLLSALMLVILLILFIYLKNKKKRKKAAQRRRIAQQRKKRKKKKPSDIE</sequence>
<evidence type="ECO:0000259" key="4">
    <source>
        <dbReference type="Pfam" id="PF06030"/>
    </source>
</evidence>
<dbReference type="RefSeq" id="WP_034572989.1">
    <property type="nucleotide sequence ID" value="NZ_JQBS01000024.1"/>
</dbReference>
<feature type="domain" description="WxL Interacting Protein peptidoglycan binding" evidence="4">
    <location>
        <begin position="36"/>
        <end position="154"/>
    </location>
</feature>
<keyword evidence="3" id="KW-0732">Signal</keyword>
<reference evidence="6 7" key="1">
    <citation type="journal article" date="2015" name="Genome Announc.">
        <title>Expanding the biotechnology potential of lactobacilli through comparative genomics of 213 strains and associated genera.</title>
        <authorList>
            <person name="Sun Z."/>
            <person name="Harris H.M."/>
            <person name="McCann A."/>
            <person name="Guo C."/>
            <person name="Argimon S."/>
            <person name="Zhang W."/>
            <person name="Yang X."/>
            <person name="Jeffery I.B."/>
            <person name="Cooney J.C."/>
            <person name="Kagawa T.F."/>
            <person name="Liu W."/>
            <person name="Song Y."/>
            <person name="Salvetti E."/>
            <person name="Wrobel A."/>
            <person name="Rasinkangas P."/>
            <person name="Parkhill J."/>
            <person name="Rea M.C."/>
            <person name="O'Sullivan O."/>
            <person name="Ritari J."/>
            <person name="Douillard F.P."/>
            <person name="Paul Ross R."/>
            <person name="Yang R."/>
            <person name="Briner A.E."/>
            <person name="Felis G.E."/>
            <person name="de Vos W.M."/>
            <person name="Barrangou R."/>
            <person name="Klaenhammer T.R."/>
            <person name="Caufield P.W."/>
            <person name="Cui Y."/>
            <person name="Zhang H."/>
            <person name="O'Toole P.W."/>
        </authorList>
    </citation>
    <scope>NUCLEOTIDE SEQUENCE [LARGE SCALE GENOMIC DNA]</scope>
    <source>
        <strain evidence="6 7">DSM 20623</strain>
    </source>
</reference>
<feature type="signal peptide" evidence="3">
    <location>
        <begin position="1"/>
        <end position="24"/>
    </location>
</feature>
<evidence type="ECO:0000259" key="5">
    <source>
        <dbReference type="Pfam" id="PF11797"/>
    </source>
</evidence>
<feature type="domain" description="WxL Interacting Protein host binding" evidence="5">
    <location>
        <begin position="162"/>
        <end position="300"/>
    </location>
</feature>
<evidence type="ECO:0000313" key="7">
    <source>
        <dbReference type="Proteomes" id="UP000051658"/>
    </source>
</evidence>
<dbReference type="PATRIC" id="fig|1449336.4.peg.926"/>
<keyword evidence="2" id="KW-0472">Membrane</keyword>
<accession>A0A0R2HVH6</accession>
<dbReference type="InterPro" id="IPR021759">
    <property type="entry name" value="WxLIP_HBD"/>
</dbReference>
<keyword evidence="2" id="KW-0812">Transmembrane</keyword>
<evidence type="ECO:0000256" key="2">
    <source>
        <dbReference type="SAM" id="Phobius"/>
    </source>
</evidence>
<proteinExistence type="predicted"/>
<dbReference type="Proteomes" id="UP000051658">
    <property type="component" value="Unassembled WGS sequence"/>
</dbReference>
<dbReference type="EMBL" id="JQBS01000024">
    <property type="protein sequence ID" value="KRN56657.1"/>
    <property type="molecule type" value="Genomic_DNA"/>
</dbReference>
<keyword evidence="2" id="KW-1133">Transmembrane helix</keyword>
<gene>
    <name evidence="6" type="ORF">IV74_GL000905</name>
</gene>